<keyword evidence="5" id="KW-0732">Signal</keyword>
<evidence type="ECO:0000259" key="6">
    <source>
        <dbReference type="PROSITE" id="PS50070"/>
    </source>
</evidence>
<feature type="disulfide bond" evidence="3">
    <location>
        <begin position="91"/>
        <end position="168"/>
    </location>
</feature>
<dbReference type="GO" id="GO:0004175">
    <property type="term" value="F:endopeptidase activity"/>
    <property type="evidence" value="ECO:0007669"/>
    <property type="project" value="TreeGrafter"/>
</dbReference>
<dbReference type="EMBL" id="OV696702">
    <property type="protein sequence ID" value="CAH1249386.1"/>
    <property type="molecule type" value="Genomic_DNA"/>
</dbReference>
<dbReference type="OrthoDB" id="98591at2759"/>
<dbReference type="PROSITE" id="PS00021">
    <property type="entry name" value="KRINGLE_1"/>
    <property type="match status" value="1"/>
</dbReference>
<evidence type="ECO:0000256" key="2">
    <source>
        <dbReference type="ARBA" id="ARBA00023157"/>
    </source>
</evidence>
<dbReference type="Pfam" id="PF00051">
    <property type="entry name" value="Kringle"/>
    <property type="match status" value="1"/>
</dbReference>
<dbReference type="SMART" id="SM00130">
    <property type="entry name" value="KR"/>
    <property type="match status" value="1"/>
</dbReference>
<keyword evidence="2 3" id="KW-1015">Disulfide bond</keyword>
<dbReference type="InterPro" id="IPR050759">
    <property type="entry name" value="Serine_protease_kringle"/>
</dbReference>
<dbReference type="InterPro" id="IPR018056">
    <property type="entry name" value="Kringle_CS"/>
</dbReference>
<evidence type="ECO:0000256" key="3">
    <source>
        <dbReference type="PROSITE-ProRule" id="PRU00121"/>
    </source>
</evidence>
<dbReference type="Proteomes" id="UP000838412">
    <property type="component" value="Chromosome 17"/>
</dbReference>
<evidence type="ECO:0000313" key="7">
    <source>
        <dbReference type="EMBL" id="CAH1249386.1"/>
    </source>
</evidence>
<reference evidence="7" key="1">
    <citation type="submission" date="2022-01" db="EMBL/GenBank/DDBJ databases">
        <authorList>
            <person name="Braso-Vives M."/>
        </authorList>
    </citation>
    <scope>NUCLEOTIDE SEQUENCE</scope>
</reference>
<keyword evidence="8" id="KW-1185">Reference proteome</keyword>
<dbReference type="FunFam" id="2.40.20.10:FF:000025">
    <property type="entry name" value="Plasminogen"/>
    <property type="match status" value="1"/>
</dbReference>
<gene>
    <name evidence="7" type="primary">LPA</name>
    <name evidence="7" type="ORF">BLAG_LOCUS10516</name>
</gene>
<protein>
    <submittedName>
        <fullName evidence="7">LPA protein</fullName>
    </submittedName>
</protein>
<dbReference type="InterPro" id="IPR000001">
    <property type="entry name" value="Kringle"/>
</dbReference>
<dbReference type="Pfam" id="PF25031">
    <property type="entry name" value="SBSPON_C"/>
    <property type="match status" value="1"/>
</dbReference>
<feature type="compositionally biased region" description="Polar residues" evidence="4">
    <location>
        <begin position="38"/>
        <end position="66"/>
    </location>
</feature>
<dbReference type="PROSITE" id="PS50070">
    <property type="entry name" value="KRINGLE_2"/>
    <property type="match status" value="1"/>
</dbReference>
<proteinExistence type="predicted"/>
<accession>A0A8J9Z9F9</accession>
<sequence length="300" mass="33503">MVCLALIGVTTMAIIIALYPNKQEEGIQMFSTDANSPIFGSTNCTDPPTSESTNGNNPSTIWSTDGTHPPKLGSSDSSNSPILQESNSENCGMGFGGSYRGKISVTATGRTCQRWDSQTPHVHDRTPARYPSAGLEENYCRNPDRWTRLWCYTTDPSKRWDVCDAPCCVKAYIMPAAYGQRPKTDEMAGAMGHITVNRTSHTYCMYFEIISNSVACRLHYSARWTRTIRAGANVCVEGKPHAMDRKMRCIGDRGPNTDRWWEAADTVGCQGAWKKLSRRENCSCRGYRGDRFIFDKRRSS</sequence>
<dbReference type="PANTHER" id="PTHR24261">
    <property type="entry name" value="PLASMINOGEN-RELATED"/>
    <property type="match status" value="1"/>
</dbReference>
<feature type="compositionally biased region" description="Polar residues" evidence="4">
    <location>
        <begin position="74"/>
        <end position="87"/>
    </location>
</feature>
<dbReference type="Gene3D" id="2.40.20.10">
    <property type="entry name" value="Plasminogen Kringle 4"/>
    <property type="match status" value="1"/>
</dbReference>
<evidence type="ECO:0000256" key="5">
    <source>
        <dbReference type="SAM" id="SignalP"/>
    </source>
</evidence>
<feature type="chain" id="PRO_5035457473" evidence="5">
    <location>
        <begin position="18"/>
        <end position="300"/>
    </location>
</feature>
<dbReference type="GO" id="GO:0005102">
    <property type="term" value="F:signaling receptor binding"/>
    <property type="evidence" value="ECO:0007669"/>
    <property type="project" value="TreeGrafter"/>
</dbReference>
<feature type="disulfide bond" evidence="3">
    <location>
        <begin position="140"/>
        <end position="163"/>
    </location>
</feature>
<feature type="domain" description="Kringle" evidence="6">
    <location>
        <begin position="90"/>
        <end position="168"/>
    </location>
</feature>
<name>A0A8J9Z9F9_BRALA</name>
<dbReference type="GO" id="GO:0005615">
    <property type="term" value="C:extracellular space"/>
    <property type="evidence" value="ECO:0007669"/>
    <property type="project" value="TreeGrafter"/>
</dbReference>
<dbReference type="SUPFAM" id="SSF57440">
    <property type="entry name" value="Kringle-like"/>
    <property type="match status" value="1"/>
</dbReference>
<dbReference type="PANTHER" id="PTHR24261:SF7">
    <property type="entry name" value="KRINGLE DOMAIN-CONTAINING PROTEIN"/>
    <property type="match status" value="1"/>
</dbReference>
<organism evidence="7 8">
    <name type="scientific">Branchiostoma lanceolatum</name>
    <name type="common">Common lancelet</name>
    <name type="synonym">Amphioxus lanceolatum</name>
    <dbReference type="NCBI Taxonomy" id="7740"/>
    <lineage>
        <taxon>Eukaryota</taxon>
        <taxon>Metazoa</taxon>
        <taxon>Chordata</taxon>
        <taxon>Cephalochordata</taxon>
        <taxon>Leptocardii</taxon>
        <taxon>Amphioxiformes</taxon>
        <taxon>Branchiostomatidae</taxon>
        <taxon>Branchiostoma</taxon>
    </lineage>
</organism>
<feature type="signal peptide" evidence="5">
    <location>
        <begin position="1"/>
        <end position="17"/>
    </location>
</feature>
<dbReference type="InterPro" id="IPR056801">
    <property type="entry name" value="SBSPON_C"/>
</dbReference>
<feature type="disulfide bond" evidence="3">
    <location>
        <begin position="112"/>
        <end position="151"/>
    </location>
</feature>
<dbReference type="InterPro" id="IPR038178">
    <property type="entry name" value="Kringle_sf"/>
</dbReference>
<dbReference type="CDD" id="cd00108">
    <property type="entry name" value="KR"/>
    <property type="match status" value="1"/>
</dbReference>
<evidence type="ECO:0000256" key="1">
    <source>
        <dbReference type="ARBA" id="ARBA00022572"/>
    </source>
</evidence>
<feature type="region of interest" description="Disordered" evidence="4">
    <location>
        <begin position="38"/>
        <end position="87"/>
    </location>
</feature>
<dbReference type="InterPro" id="IPR013806">
    <property type="entry name" value="Kringle-like"/>
</dbReference>
<evidence type="ECO:0000313" key="8">
    <source>
        <dbReference type="Proteomes" id="UP000838412"/>
    </source>
</evidence>
<dbReference type="PRINTS" id="PR00018">
    <property type="entry name" value="KRINGLE"/>
</dbReference>
<keyword evidence="1 3" id="KW-0420">Kringle</keyword>
<dbReference type="AlphaFoldDB" id="A0A8J9Z9F9"/>
<evidence type="ECO:0000256" key="4">
    <source>
        <dbReference type="SAM" id="MobiDB-lite"/>
    </source>
</evidence>